<organism evidence="2 3">
    <name type="scientific">Shewanella bicestrii</name>
    <dbReference type="NCBI Taxonomy" id="2018305"/>
    <lineage>
        <taxon>Bacteria</taxon>
        <taxon>Pseudomonadati</taxon>
        <taxon>Pseudomonadota</taxon>
        <taxon>Gammaproteobacteria</taxon>
        <taxon>Alteromonadales</taxon>
        <taxon>Shewanellaceae</taxon>
        <taxon>Shewanella</taxon>
    </lineage>
</organism>
<dbReference type="EMBL" id="CP022358">
    <property type="protein sequence ID" value="ASK69466.1"/>
    <property type="molecule type" value="Genomic_DNA"/>
</dbReference>
<dbReference type="InterPro" id="IPR028943">
    <property type="entry name" value="ZorC_EH_Signature_dom"/>
</dbReference>
<keyword evidence="3" id="KW-1185">Reference proteome</keyword>
<dbReference type="InterPro" id="IPR011990">
    <property type="entry name" value="TPR-like_helical_dom_sf"/>
</dbReference>
<proteinExistence type="predicted"/>
<dbReference type="Gene3D" id="1.25.40.10">
    <property type="entry name" value="Tetratricopeptide repeat domain"/>
    <property type="match status" value="1"/>
</dbReference>
<reference evidence="2 3" key="1">
    <citation type="submission" date="2017-07" db="EMBL/GenBank/DDBJ databases">
        <title>Phenotypical and genomic characterization of a clinical isolate of Shewanella bicestrii sp. nov. producing an extended-spectrum beta-lactamase and a new oxacillinase variant.</title>
        <authorList>
            <person name="Jousset A.B."/>
            <person name="Bonnin R.A."/>
            <person name="Girlich D."/>
            <person name="Dabos L."/>
            <person name="Potron A."/>
            <person name="Dortet L."/>
            <person name="Glaser P."/>
            <person name="Naas T."/>
        </authorList>
    </citation>
    <scope>NUCLEOTIDE SEQUENCE [LARGE SCALE GENOMIC DNA]</scope>
    <source>
        <strain evidence="2 3">JAB-1</strain>
    </source>
</reference>
<protein>
    <recommendedName>
        <fullName evidence="1">Zorya protein ZorC EH domain-containing protein</fullName>
    </recommendedName>
</protein>
<feature type="domain" description="Zorya protein ZorC EH" evidence="1">
    <location>
        <begin position="270"/>
        <end position="396"/>
    </location>
</feature>
<accession>A0A220UNH5</accession>
<evidence type="ECO:0000259" key="1">
    <source>
        <dbReference type="Pfam" id="PF15611"/>
    </source>
</evidence>
<dbReference type="KEGG" id="sbj:CF168_11630"/>
<evidence type="ECO:0000313" key="3">
    <source>
        <dbReference type="Proteomes" id="UP000198367"/>
    </source>
</evidence>
<evidence type="ECO:0000313" key="2">
    <source>
        <dbReference type="EMBL" id="ASK69466.1"/>
    </source>
</evidence>
<sequence length="749" mass="86251">MGLFDEQLPSFPPKTLEQIVVLVLANRSQEIHIFEWLDVLENQSQWDDLSDERLERACIAVWSGIACNQILGDVALFKIGLALDGKTTNIASQIIDSMEIARSVPQLDDLLKYKIDWLLLLQRQDFYQLAQYCYKLNRTISGAVKWLRLPQMNSYETQLLSHLCSVSVQQQDDKSDQWFAANFLALQATSHRIEILDQYIKTFGKVSFGKRCGKLIEQHCFPEQTNSYWGRLSISSQALLKTRFKLSNYYNLSSISSVLCSEEAGNVLGFLEDERRQIRSRSKFWSNYSSRFNRVRVLLPEQTFKFVSEMNNALPIFINQIKQMDRTESEIFVFELEKIIAVEFLRGGMAETRFFNRNDWNSQRLFESAELNGEDIRAMSQLEVHDHLVGWQHFCEKLLRTKFNLLPNDGLTKFRGLPPEANGFSSAVGLPKPPANMLMERQKSLESWVERFWSVELQTGKFGYEQKKHTQSQTYMAKAFVAKQMGEQLEFEKNIKLAAEHGNSEAMWQLGKLLLLDTRSDSRTKKLGEEWIAKSAGLEHPDALATCKRYGFKPILNQQFSRSVIAEDSSLKSAQCVELLKGIREFDQKKGIELANNLAVIHGDNKQMHTALLGLASRTKSVEIRKQVAEVVKRLNNDELIWQLAGEFSLGKDTEQEEAIRMLSELYKKGVRDTKLEIRKIVNFAKDYRRKKVQFFGLEELTKFGDVDAPYELYLLVREGNDKDSKQLADRLLMLAEKRGNKEAKAALN</sequence>
<dbReference type="Proteomes" id="UP000198367">
    <property type="component" value="Chromosome"/>
</dbReference>
<dbReference type="Pfam" id="PF15611">
    <property type="entry name" value="EH_Signature"/>
    <property type="match status" value="1"/>
</dbReference>
<gene>
    <name evidence="2" type="ORF">CF168_11630</name>
</gene>
<name>A0A220UNH5_9GAMM</name>
<dbReference type="AlphaFoldDB" id="A0A220UNH5"/>